<organism evidence="3 4">
    <name type="scientific">Nocardia uniformis</name>
    <dbReference type="NCBI Taxonomy" id="53432"/>
    <lineage>
        <taxon>Bacteria</taxon>
        <taxon>Bacillati</taxon>
        <taxon>Actinomycetota</taxon>
        <taxon>Actinomycetes</taxon>
        <taxon>Mycobacteriales</taxon>
        <taxon>Nocardiaceae</taxon>
        <taxon>Nocardia</taxon>
    </lineage>
</organism>
<name>A0A849C6Z5_9NOCA</name>
<sequence>MRISLIAAALVALPLLTACGGGDDTKAPDITQAELAKALQEGLGDEALADCAAKIYMEEGMSQDGLRLMVNKDVTVTPGEADPEGRGLTKEDSDKAMTATNRVISECIK</sequence>
<evidence type="ECO:0000313" key="3">
    <source>
        <dbReference type="EMBL" id="NNH74382.1"/>
    </source>
</evidence>
<proteinExistence type="predicted"/>
<gene>
    <name evidence="3" type="ORF">HLB23_31815</name>
</gene>
<keyword evidence="4" id="KW-1185">Reference proteome</keyword>
<feature type="compositionally biased region" description="Basic and acidic residues" evidence="1">
    <location>
        <begin position="83"/>
        <end position="95"/>
    </location>
</feature>
<dbReference type="RefSeq" id="WP_067516001.1">
    <property type="nucleotide sequence ID" value="NZ_JABELX010000014.1"/>
</dbReference>
<feature type="chain" id="PRO_5038733741" description="Lipoprotein" evidence="2">
    <location>
        <begin position="21"/>
        <end position="109"/>
    </location>
</feature>
<accession>A0A849C6Z5</accession>
<evidence type="ECO:0000256" key="1">
    <source>
        <dbReference type="SAM" id="MobiDB-lite"/>
    </source>
</evidence>
<dbReference type="PROSITE" id="PS51257">
    <property type="entry name" value="PROKAR_LIPOPROTEIN"/>
    <property type="match status" value="1"/>
</dbReference>
<protein>
    <recommendedName>
        <fullName evidence="5">Lipoprotein</fullName>
    </recommendedName>
</protein>
<evidence type="ECO:0008006" key="5">
    <source>
        <dbReference type="Google" id="ProtNLM"/>
    </source>
</evidence>
<evidence type="ECO:0000256" key="2">
    <source>
        <dbReference type="SAM" id="SignalP"/>
    </source>
</evidence>
<comment type="caution">
    <text evidence="3">The sequence shown here is derived from an EMBL/GenBank/DDBJ whole genome shotgun (WGS) entry which is preliminary data.</text>
</comment>
<feature type="region of interest" description="Disordered" evidence="1">
    <location>
        <begin position="76"/>
        <end position="95"/>
    </location>
</feature>
<dbReference type="EMBL" id="JABELX010000014">
    <property type="protein sequence ID" value="NNH74382.1"/>
    <property type="molecule type" value="Genomic_DNA"/>
</dbReference>
<dbReference type="AlphaFoldDB" id="A0A849C6Z5"/>
<feature type="signal peptide" evidence="2">
    <location>
        <begin position="1"/>
        <end position="20"/>
    </location>
</feature>
<keyword evidence="2" id="KW-0732">Signal</keyword>
<evidence type="ECO:0000313" key="4">
    <source>
        <dbReference type="Proteomes" id="UP000586827"/>
    </source>
</evidence>
<dbReference type="Proteomes" id="UP000586827">
    <property type="component" value="Unassembled WGS sequence"/>
</dbReference>
<reference evidence="3 4" key="1">
    <citation type="submission" date="2020-05" db="EMBL/GenBank/DDBJ databases">
        <title>MicrobeNet Type strains.</title>
        <authorList>
            <person name="Nicholson A.C."/>
        </authorList>
    </citation>
    <scope>NUCLEOTIDE SEQUENCE [LARGE SCALE GENOMIC DNA]</scope>
    <source>
        <strain evidence="3 4">JCM 3224</strain>
    </source>
</reference>